<name>A0A4P9Y0P8_9FUNG</name>
<evidence type="ECO:0000256" key="4">
    <source>
        <dbReference type="ARBA" id="ARBA00022701"/>
    </source>
</evidence>
<dbReference type="PANTHER" id="PTHR46532:SF4">
    <property type="entry name" value="AAA+ ATPASE DOMAIN-CONTAINING PROTEIN"/>
    <property type="match status" value="1"/>
</dbReference>
<comment type="subcellular location">
    <subcellularLocation>
        <location evidence="1">Cytoplasm</location>
        <location evidence="1">Cytoskeleton</location>
    </subcellularLocation>
</comment>
<evidence type="ECO:0000256" key="2">
    <source>
        <dbReference type="ARBA" id="ARBA00008887"/>
    </source>
</evidence>
<keyword evidence="5" id="KW-0677">Repeat</keyword>
<feature type="non-terminal residue" evidence="14">
    <location>
        <position position="1580"/>
    </location>
</feature>
<gene>
    <name evidence="14" type="ORF">BJ684DRAFT_6046</name>
</gene>
<evidence type="ECO:0000256" key="1">
    <source>
        <dbReference type="ARBA" id="ARBA00004245"/>
    </source>
</evidence>
<dbReference type="Gene3D" id="3.20.180.20">
    <property type="entry name" value="Dynein heavy chain, N-terminal domain 2"/>
    <property type="match status" value="1"/>
</dbReference>
<dbReference type="InterPro" id="IPR026983">
    <property type="entry name" value="DHC"/>
</dbReference>
<evidence type="ECO:0000256" key="8">
    <source>
        <dbReference type="ARBA" id="ARBA00023017"/>
    </source>
</evidence>
<proteinExistence type="inferred from homology"/>
<feature type="non-terminal residue" evidence="14">
    <location>
        <position position="1"/>
    </location>
</feature>
<dbReference type="InterPro" id="IPR013594">
    <property type="entry name" value="Dynein_heavy_tail"/>
</dbReference>
<reference evidence="15" key="1">
    <citation type="journal article" date="2018" name="Nat. Microbiol.">
        <title>Leveraging single-cell genomics to expand the fungal tree of life.</title>
        <authorList>
            <person name="Ahrendt S.R."/>
            <person name="Quandt C.A."/>
            <person name="Ciobanu D."/>
            <person name="Clum A."/>
            <person name="Salamov A."/>
            <person name="Andreopoulos B."/>
            <person name="Cheng J.F."/>
            <person name="Woyke T."/>
            <person name="Pelin A."/>
            <person name="Henrissat B."/>
            <person name="Reynolds N.K."/>
            <person name="Benny G.L."/>
            <person name="Smith M.E."/>
            <person name="James T.Y."/>
            <person name="Grigoriev I.V."/>
        </authorList>
    </citation>
    <scope>NUCLEOTIDE SEQUENCE [LARGE SCALE GENOMIC DNA]</scope>
</reference>
<evidence type="ECO:0000313" key="14">
    <source>
        <dbReference type="EMBL" id="RKP12335.1"/>
    </source>
</evidence>
<dbReference type="GO" id="GO:0005858">
    <property type="term" value="C:axonemal dynein complex"/>
    <property type="evidence" value="ECO:0007669"/>
    <property type="project" value="TreeGrafter"/>
</dbReference>
<keyword evidence="11" id="KW-0206">Cytoskeleton</keyword>
<evidence type="ECO:0000256" key="11">
    <source>
        <dbReference type="ARBA" id="ARBA00023212"/>
    </source>
</evidence>
<evidence type="ECO:0000259" key="13">
    <source>
        <dbReference type="Pfam" id="PF08393"/>
    </source>
</evidence>
<evidence type="ECO:0000256" key="6">
    <source>
        <dbReference type="ARBA" id="ARBA00022741"/>
    </source>
</evidence>
<keyword evidence="7" id="KW-0067">ATP-binding</keyword>
<dbReference type="InterPro" id="IPR042228">
    <property type="entry name" value="Dynein_linker_3"/>
</dbReference>
<dbReference type="InterPro" id="IPR013602">
    <property type="entry name" value="Dynein_heavy_linker"/>
</dbReference>
<dbReference type="OrthoDB" id="447173at2759"/>
<dbReference type="GO" id="GO:0051959">
    <property type="term" value="F:dynein light intermediate chain binding"/>
    <property type="evidence" value="ECO:0007669"/>
    <property type="project" value="InterPro"/>
</dbReference>
<dbReference type="GO" id="GO:0007018">
    <property type="term" value="P:microtubule-based movement"/>
    <property type="evidence" value="ECO:0007669"/>
    <property type="project" value="InterPro"/>
</dbReference>
<keyword evidence="6" id="KW-0547">Nucleotide-binding</keyword>
<comment type="similarity">
    <text evidence="2">Belongs to the dynein heavy chain family.</text>
</comment>
<keyword evidence="15" id="KW-1185">Reference proteome</keyword>
<dbReference type="Gene3D" id="1.10.287.2620">
    <property type="match status" value="1"/>
</dbReference>
<dbReference type="Pfam" id="PF08385">
    <property type="entry name" value="DHC_N1"/>
    <property type="match status" value="1"/>
</dbReference>
<feature type="domain" description="Dynein heavy chain tail" evidence="12">
    <location>
        <begin position="74"/>
        <end position="645"/>
    </location>
</feature>
<dbReference type="Proteomes" id="UP000267251">
    <property type="component" value="Unassembled WGS sequence"/>
</dbReference>
<protein>
    <submittedName>
        <fullName evidence="14">Dync1h1 protein</fullName>
    </submittedName>
</protein>
<evidence type="ECO:0000256" key="10">
    <source>
        <dbReference type="ARBA" id="ARBA00023175"/>
    </source>
</evidence>
<dbReference type="FunFam" id="3.20.180.20:FF:000002">
    <property type="entry name" value="Cytoplasmic dynein heavy chain 1"/>
    <property type="match status" value="1"/>
</dbReference>
<dbReference type="FunFam" id="1.20.140.100:FF:000002">
    <property type="entry name" value="Cytoplasmic dynein heavy chain 1"/>
    <property type="match status" value="1"/>
</dbReference>
<evidence type="ECO:0000259" key="12">
    <source>
        <dbReference type="Pfam" id="PF08385"/>
    </source>
</evidence>
<evidence type="ECO:0000256" key="7">
    <source>
        <dbReference type="ARBA" id="ARBA00022840"/>
    </source>
</evidence>
<feature type="domain" description="Dynein heavy chain linker" evidence="13">
    <location>
        <begin position="1165"/>
        <end position="1568"/>
    </location>
</feature>
<evidence type="ECO:0000256" key="5">
    <source>
        <dbReference type="ARBA" id="ARBA00022737"/>
    </source>
</evidence>
<evidence type="ECO:0000313" key="15">
    <source>
        <dbReference type="Proteomes" id="UP000267251"/>
    </source>
</evidence>
<organism evidence="14 15">
    <name type="scientific">Piptocephalis cylindrospora</name>
    <dbReference type="NCBI Taxonomy" id="1907219"/>
    <lineage>
        <taxon>Eukaryota</taxon>
        <taxon>Fungi</taxon>
        <taxon>Fungi incertae sedis</taxon>
        <taxon>Zoopagomycota</taxon>
        <taxon>Zoopagomycotina</taxon>
        <taxon>Zoopagomycetes</taxon>
        <taxon>Zoopagales</taxon>
        <taxon>Piptocephalidaceae</taxon>
        <taxon>Piptocephalis</taxon>
    </lineage>
</organism>
<sequence length="1580" mass="181593">SDDKDGKMGIPMAKKKFAELELSLLHLQQNVEIPEIILSIHPAIQRAVEKCRESNKRVTVDVVETSLLGDSSFLNRLQGDVNGWIKEIQKVTKLTRDPASGQAIQEINFWLSMERALERIEEQLKSDPIVLTLDVLKHAKRFHATVSFRADTGLKEGSERVYRYNQLMKDFPLNELLSATDVGKCRDSLILIFGHLNKKLKLSPYPIRRALPLVEAISRDLNDQLLKVLGSRRIMFMEYGDFERAMSGAEEVFRTWDELVKEFTNVAREVTRKRSEKFIPIKINAAHAKLQERMSFVRAFRRQHEQLYQTIVRETAESTTEVAIVQEEVDAVEEVSLAYQLVRGVDVLDVGGEGTEAWVAAETGYNERVARVENLMISRLRDRLGTARNANEMFRVFGTFNALFVRPKIRGAIQEYQTQLIETVKADIKGLHDTFKRGYRHSEAHPASQLRDTPPISGAISWARQIERQLSAYMGRVEAVLGRGWELYAEGAKLAAESASFRRKLDARPMYESWLTEITKRDLSVRGLIFAVSRVRLTRDDKLEYVLELGVNFDTQVITLFKEVRRLLWLGFQVPHGIANVAKDAKRVYPFAVSLMETVRTYSQTLVRLRAYDAKMGPLLPLMAGQQAEVQGMLEKGMGLRWDYFVNTFDTHHRSLAYTYGVAVDARENRHVLFVREFAAIVSALQDKTDALIALDEEVRSIVEGELRTGDYRASTFVDALGRIQKVVDKLSLEGYTNLEGWVEALDERIEEVLLERLETALEVWIDVFERRRKRKEAAKERKKNRGEKSLAPGMLLPSIRVLKHEVRIKHQVMYLDPPLERARSSWFSQLHAWLAIVGHLPRIHGGRYEGGMNVQGYDAQGKDTYGGLLTRLSKDREEYSLHSAYSHMELKLSEVSEYVGVWLQYQSLWDLEANYVFSELGEDLGRWQQILQEIRKARTTFDRSETDKDFGPLLVDYGQVQSKVGAKYDAWQREVLGRYGQLLGSGMRTFHVEVGAARTELEAYSVEASATREAVAFITFVQDLRKRVARWTELVDLYRTGQKVLERQRYQFPSDWVYVDQVEGEWSAFQEILHRKNTAIQEQVAGLQMKIITEDRAVQERIRKVIGEWEEAKPVQGDLAPEMATATLATFEGRVTRLKADYDLVDRAKGALDLEGQDDGARLTAVLEELRDLQGVWRALSEVWARIGEMRETLWSVVVPRKLRQQLEGLLQQTKEMPNRTRQYAAHEFLTDRLRGWVRANALLTDMRSEALRDRHWRQLFKALRVNGGAGLVLSEMTLGQIWDLDLRRNEQTVREVVVQAQGELALEEFLRGVREVWTGYVLELVPYQGKCRLIRGWDDLFAKCAEHQSALAAMRMSPYYRVFEEEAGTWEGKLGRVHALFDVWIDVQRQWVYLEGIFTGSADIKHLLPVETARFQGIHGEFLGVMRRVYSSPFVLDVLGIPGVQKSMERLAEMLAKIQKALGEYLERERSSFPRFYFVGDEDLLEIIGNSKEVSRIQKHMRKMFAGLAGIILEGEDTDDTRIMGMTSKEGEEVRFVRPISLSQYPKINEWLSRLETEMRYTLAVRVGEAVQDLEGFY</sequence>
<accession>A0A4P9Y0P8</accession>
<dbReference type="GO" id="GO:0005524">
    <property type="term" value="F:ATP binding"/>
    <property type="evidence" value="ECO:0007669"/>
    <property type="project" value="UniProtKB-KW"/>
</dbReference>
<dbReference type="PANTHER" id="PTHR46532">
    <property type="entry name" value="MALE FERTILITY FACTOR KL5"/>
    <property type="match status" value="1"/>
</dbReference>
<keyword evidence="9" id="KW-0175">Coiled coil</keyword>
<keyword evidence="10" id="KW-0505">Motor protein</keyword>
<dbReference type="InterPro" id="IPR042222">
    <property type="entry name" value="Dynein_2_N"/>
</dbReference>
<evidence type="ECO:0000256" key="3">
    <source>
        <dbReference type="ARBA" id="ARBA00022490"/>
    </source>
</evidence>
<keyword evidence="8" id="KW-0243">Dynein</keyword>
<evidence type="ECO:0000256" key="9">
    <source>
        <dbReference type="ARBA" id="ARBA00023054"/>
    </source>
</evidence>
<keyword evidence="4" id="KW-0493">Microtubule</keyword>
<dbReference type="Gene3D" id="1.20.140.100">
    <property type="entry name" value="Dynein heavy chain, N-terminal domain 2"/>
    <property type="match status" value="1"/>
</dbReference>
<dbReference type="GO" id="GO:0045505">
    <property type="term" value="F:dynein intermediate chain binding"/>
    <property type="evidence" value="ECO:0007669"/>
    <property type="project" value="InterPro"/>
</dbReference>
<dbReference type="Pfam" id="PF08393">
    <property type="entry name" value="DHC_N2"/>
    <property type="match status" value="1"/>
</dbReference>
<dbReference type="FunFam" id="1.10.287.2620:FF:000001">
    <property type="entry name" value="Cytoplasmic dynein heavy chain 1"/>
    <property type="match status" value="1"/>
</dbReference>
<dbReference type="EMBL" id="KZ988374">
    <property type="protein sequence ID" value="RKP12335.1"/>
    <property type="molecule type" value="Genomic_DNA"/>
</dbReference>
<keyword evidence="3" id="KW-0963">Cytoplasm</keyword>
<dbReference type="GO" id="GO:0005874">
    <property type="term" value="C:microtubule"/>
    <property type="evidence" value="ECO:0007669"/>
    <property type="project" value="UniProtKB-KW"/>
</dbReference>